<name>A0A271IVH1_9BACT</name>
<reference evidence="1 2" key="1">
    <citation type="submission" date="2016-11" db="EMBL/GenBank/DDBJ databases">
        <title>Study of marine rhodopsin-containing bacteria.</title>
        <authorList>
            <person name="Yoshizawa S."/>
            <person name="Kumagai Y."/>
            <person name="Kogure K."/>
        </authorList>
    </citation>
    <scope>NUCLEOTIDE SEQUENCE [LARGE SCALE GENOMIC DNA]</scope>
    <source>
        <strain evidence="1 2">SAORIC-28</strain>
    </source>
</reference>
<proteinExistence type="predicted"/>
<dbReference type="AlphaFoldDB" id="A0A271IVH1"/>
<dbReference type="RefSeq" id="WP_095508883.1">
    <property type="nucleotide sequence ID" value="NZ_MQWD01000001.1"/>
</dbReference>
<dbReference type="Proteomes" id="UP000216339">
    <property type="component" value="Unassembled WGS sequence"/>
</dbReference>
<dbReference type="EMBL" id="MQWD01000001">
    <property type="protein sequence ID" value="PAP75246.1"/>
    <property type="molecule type" value="Genomic_DNA"/>
</dbReference>
<evidence type="ECO:0000313" key="1">
    <source>
        <dbReference type="EMBL" id="PAP75246.1"/>
    </source>
</evidence>
<keyword evidence="2" id="KW-1185">Reference proteome</keyword>
<evidence type="ECO:0000313" key="2">
    <source>
        <dbReference type="Proteomes" id="UP000216339"/>
    </source>
</evidence>
<protein>
    <submittedName>
        <fullName evidence="1">Uncharacterized protein</fullName>
    </submittedName>
</protein>
<comment type="caution">
    <text evidence="1">The sequence shown here is derived from an EMBL/GenBank/DDBJ whole genome shotgun (WGS) entry which is preliminary data.</text>
</comment>
<organism evidence="1 2">
    <name type="scientific">Rubrivirga marina</name>
    <dbReference type="NCBI Taxonomy" id="1196024"/>
    <lineage>
        <taxon>Bacteria</taxon>
        <taxon>Pseudomonadati</taxon>
        <taxon>Rhodothermota</taxon>
        <taxon>Rhodothermia</taxon>
        <taxon>Rhodothermales</taxon>
        <taxon>Rubricoccaceae</taxon>
        <taxon>Rubrivirga</taxon>
    </lineage>
</organism>
<sequence length="196" mass="20493">MARSFPLRLARAVAGSVRDAVARRTAPPVVLAVREERLTRLAPSVLADLHERVVTAERERVPGVLVVVDDPGGGVAVVVADARSSAREVQVFGIEDRESATVALTRHGFRPESTRVTLRDGAPEADGEPVAVAHVTAANVEALGALVAPLAGRLAVGGVLVTEAADPARLAAVEAAFVGTDVRYVRQAQLHVVREG</sequence>
<gene>
    <name evidence="1" type="ORF">BSZ37_01710</name>
</gene>
<accession>A0A271IVH1</accession>